<keyword evidence="4" id="KW-1185">Reference proteome</keyword>
<feature type="domain" description="Response regulatory" evidence="2">
    <location>
        <begin position="14"/>
        <end position="124"/>
    </location>
</feature>
<dbReference type="Gene3D" id="3.40.50.2300">
    <property type="match status" value="1"/>
</dbReference>
<dbReference type="RefSeq" id="WP_245749566.1">
    <property type="nucleotide sequence ID" value="NZ_FOPF01000001.1"/>
</dbReference>
<protein>
    <submittedName>
        <fullName evidence="3">Two-component response regulator</fullName>
    </submittedName>
</protein>
<evidence type="ECO:0000313" key="4">
    <source>
        <dbReference type="Proteomes" id="UP000193870"/>
    </source>
</evidence>
<proteinExistence type="predicted"/>
<evidence type="ECO:0000259" key="2">
    <source>
        <dbReference type="PROSITE" id="PS50110"/>
    </source>
</evidence>
<dbReference type="Proteomes" id="UP000193870">
    <property type="component" value="Unassembled WGS sequence"/>
</dbReference>
<dbReference type="AlphaFoldDB" id="A0A1Y5RJB8"/>
<dbReference type="PROSITE" id="PS50110">
    <property type="entry name" value="RESPONSE_REGULATORY"/>
    <property type="match status" value="1"/>
</dbReference>
<feature type="modified residue" description="4-aspartylphosphate" evidence="1">
    <location>
        <position position="63"/>
    </location>
</feature>
<dbReference type="STRING" id="315423.SAMN04488020_101628"/>
<dbReference type="SMART" id="SM00448">
    <property type="entry name" value="REC"/>
    <property type="match status" value="1"/>
</dbReference>
<evidence type="ECO:0000313" key="3">
    <source>
        <dbReference type="EMBL" id="SLN18899.1"/>
    </source>
</evidence>
<gene>
    <name evidence="3" type="ORF">PAM7066_00629</name>
</gene>
<dbReference type="InterPro" id="IPR001789">
    <property type="entry name" value="Sig_transdc_resp-reg_receiver"/>
</dbReference>
<keyword evidence="1" id="KW-0597">Phosphoprotein</keyword>
<name>A0A1Y5RJB8_9RHOB</name>
<dbReference type="EMBL" id="FWFV01000001">
    <property type="protein sequence ID" value="SLN18899.1"/>
    <property type="molecule type" value="Genomic_DNA"/>
</dbReference>
<dbReference type="InterPro" id="IPR011006">
    <property type="entry name" value="CheY-like_superfamily"/>
</dbReference>
<dbReference type="SUPFAM" id="SSF52172">
    <property type="entry name" value="CheY-like"/>
    <property type="match status" value="1"/>
</dbReference>
<sequence length="127" mass="13926">MKDTVNMEQPERGTVLLCEDEPIVALDVKIMIEDAGFRVVGPFARVDKALDEVDGDFVAAVLDVRLRDGDVFPVAERLHKRGVPLIFHSGHIIEDDVALRFPCAKHCPKPIDSRAIRAALRAVAAAS</sequence>
<accession>A0A1Y5RJB8</accession>
<evidence type="ECO:0000256" key="1">
    <source>
        <dbReference type="PROSITE-ProRule" id="PRU00169"/>
    </source>
</evidence>
<reference evidence="3 4" key="1">
    <citation type="submission" date="2017-03" db="EMBL/GenBank/DDBJ databases">
        <authorList>
            <person name="Afonso C.L."/>
            <person name="Miller P.J."/>
            <person name="Scott M.A."/>
            <person name="Spackman E."/>
            <person name="Goraichik I."/>
            <person name="Dimitrov K.M."/>
            <person name="Suarez D.L."/>
            <person name="Swayne D.E."/>
        </authorList>
    </citation>
    <scope>NUCLEOTIDE SEQUENCE [LARGE SCALE GENOMIC DNA]</scope>
    <source>
        <strain evidence="3 4">CECT 7066</strain>
    </source>
</reference>
<organism evidence="3 4">
    <name type="scientific">Palleronia marisminoris</name>
    <dbReference type="NCBI Taxonomy" id="315423"/>
    <lineage>
        <taxon>Bacteria</taxon>
        <taxon>Pseudomonadati</taxon>
        <taxon>Pseudomonadota</taxon>
        <taxon>Alphaproteobacteria</taxon>
        <taxon>Rhodobacterales</taxon>
        <taxon>Roseobacteraceae</taxon>
        <taxon>Palleronia</taxon>
    </lineage>
</organism>
<dbReference type="GO" id="GO:0000160">
    <property type="term" value="P:phosphorelay signal transduction system"/>
    <property type="evidence" value="ECO:0007669"/>
    <property type="project" value="InterPro"/>
</dbReference>